<dbReference type="RefSeq" id="WP_015246461.1">
    <property type="nucleotide sequence ID" value="NC_019892.1"/>
</dbReference>
<gene>
    <name evidence="5" type="ordered locus">Sinac_3029</name>
</gene>
<dbReference type="Gene3D" id="1.10.287.470">
    <property type="entry name" value="Helix hairpin bin"/>
    <property type="match status" value="2"/>
</dbReference>
<dbReference type="InterPro" id="IPR059052">
    <property type="entry name" value="HH_YbhG-like"/>
</dbReference>
<dbReference type="KEGG" id="saci:Sinac_3029"/>
<dbReference type="OrthoDB" id="9785187at2"/>
<dbReference type="GO" id="GO:0030313">
    <property type="term" value="C:cell envelope"/>
    <property type="evidence" value="ECO:0007669"/>
    <property type="project" value="UniProtKB-SubCell"/>
</dbReference>
<reference evidence="5 6" key="1">
    <citation type="submission" date="2012-02" db="EMBL/GenBank/DDBJ databases">
        <title>Complete sequence of chromosome of Singulisphaera acidiphila DSM 18658.</title>
        <authorList>
            <consortium name="US DOE Joint Genome Institute (JGI-PGF)"/>
            <person name="Lucas S."/>
            <person name="Copeland A."/>
            <person name="Lapidus A."/>
            <person name="Glavina del Rio T."/>
            <person name="Dalin E."/>
            <person name="Tice H."/>
            <person name="Bruce D."/>
            <person name="Goodwin L."/>
            <person name="Pitluck S."/>
            <person name="Peters L."/>
            <person name="Ovchinnikova G."/>
            <person name="Chertkov O."/>
            <person name="Kyrpides N."/>
            <person name="Mavromatis K."/>
            <person name="Ivanova N."/>
            <person name="Brettin T."/>
            <person name="Detter J.C."/>
            <person name="Han C."/>
            <person name="Larimer F."/>
            <person name="Land M."/>
            <person name="Hauser L."/>
            <person name="Markowitz V."/>
            <person name="Cheng J.-F."/>
            <person name="Hugenholtz P."/>
            <person name="Woyke T."/>
            <person name="Wu D."/>
            <person name="Tindall B."/>
            <person name="Pomrenke H."/>
            <person name="Brambilla E."/>
            <person name="Klenk H.-P."/>
            <person name="Eisen J.A."/>
        </authorList>
    </citation>
    <scope>NUCLEOTIDE SEQUENCE [LARGE SCALE GENOMIC DNA]</scope>
    <source>
        <strain evidence="6">ATCC BAA-1392 / DSM 18658 / VKM B-2454 / MOB10</strain>
    </source>
</reference>
<dbReference type="Gene3D" id="2.40.50.100">
    <property type="match status" value="2"/>
</dbReference>
<dbReference type="eggNOG" id="COG0845">
    <property type="taxonomic scope" value="Bacteria"/>
</dbReference>
<dbReference type="PANTHER" id="PTHR32347">
    <property type="entry name" value="EFFLUX SYSTEM COMPONENT YKNX-RELATED"/>
    <property type="match status" value="1"/>
</dbReference>
<dbReference type="Gene3D" id="2.40.30.170">
    <property type="match status" value="1"/>
</dbReference>
<evidence type="ECO:0000256" key="3">
    <source>
        <dbReference type="SAM" id="MobiDB-lite"/>
    </source>
</evidence>
<dbReference type="EMBL" id="CP003364">
    <property type="protein sequence ID" value="AGA27312.1"/>
    <property type="molecule type" value="Genomic_DNA"/>
</dbReference>
<proteinExistence type="predicted"/>
<keyword evidence="2" id="KW-0175">Coiled coil</keyword>
<protein>
    <submittedName>
        <fullName evidence="5">Multidrug resistance efflux pump</fullName>
    </submittedName>
</protein>
<keyword evidence="6" id="KW-1185">Reference proteome</keyword>
<organism evidence="5 6">
    <name type="scientific">Singulisphaera acidiphila (strain ATCC BAA-1392 / DSM 18658 / VKM B-2454 / MOB10)</name>
    <dbReference type="NCBI Taxonomy" id="886293"/>
    <lineage>
        <taxon>Bacteria</taxon>
        <taxon>Pseudomonadati</taxon>
        <taxon>Planctomycetota</taxon>
        <taxon>Planctomycetia</taxon>
        <taxon>Isosphaerales</taxon>
        <taxon>Isosphaeraceae</taxon>
        <taxon>Singulisphaera</taxon>
    </lineage>
</organism>
<accession>L0DDH7</accession>
<evidence type="ECO:0000313" key="5">
    <source>
        <dbReference type="EMBL" id="AGA27312.1"/>
    </source>
</evidence>
<dbReference type="PANTHER" id="PTHR32347:SF23">
    <property type="entry name" value="BLL5650 PROTEIN"/>
    <property type="match status" value="1"/>
</dbReference>
<evidence type="ECO:0000313" key="6">
    <source>
        <dbReference type="Proteomes" id="UP000010798"/>
    </source>
</evidence>
<dbReference type="HOGENOM" id="CLU_018816_6_4_0"/>
<dbReference type="Pfam" id="PF25881">
    <property type="entry name" value="HH_YBHG"/>
    <property type="match status" value="1"/>
</dbReference>
<dbReference type="SUPFAM" id="SSF111369">
    <property type="entry name" value="HlyD-like secretion proteins"/>
    <property type="match status" value="3"/>
</dbReference>
<feature type="domain" description="YbhG-like alpha-helical hairpin" evidence="4">
    <location>
        <begin position="93"/>
        <end position="221"/>
    </location>
</feature>
<feature type="region of interest" description="Disordered" evidence="3">
    <location>
        <begin position="361"/>
        <end position="388"/>
    </location>
</feature>
<dbReference type="Proteomes" id="UP000010798">
    <property type="component" value="Chromosome"/>
</dbReference>
<comment type="subcellular location">
    <subcellularLocation>
        <location evidence="1">Cell envelope</location>
    </subcellularLocation>
</comment>
<dbReference type="STRING" id="886293.Sinac_3029"/>
<sequence length="388" mass="42860">MFNKYLLPLVAVGGLSFAVFYTVVQARQSTEQVTPIIPPPSRPPTKVKVIAGAGLIEAQKENIPIGTNVPGVVWEVFIKKGDYVKKGDPLFRIDERDLRSQLKVREAELAASQAQLHKLRAAPRPEDVPPLQAAFDESKARLADAEAAVARTEKLYNRQMIAASDYDKDRFTFYAAKSTAAKAKADLERLLAGTWKEDLDVAAASVSQAQSQVESIKIELDRLTVRALADGRVLQLNVRLGQFAAMTWKEPMVVLGDVDRLHVRVDIDENDLPYFEKSADAVATLKGRPLVRFPLTFMYVEPYVIPKQSLTGSNSERVDTRVLQVVYALPDDRPVDLYVGEQMDVYLKAATTPQGISLEAGPDASLPFDDIPQPALSKPTSKKTKTSR</sequence>
<evidence type="ECO:0000259" key="4">
    <source>
        <dbReference type="Pfam" id="PF25881"/>
    </source>
</evidence>
<name>L0DDH7_SINAD</name>
<evidence type="ECO:0000256" key="2">
    <source>
        <dbReference type="ARBA" id="ARBA00023054"/>
    </source>
</evidence>
<dbReference type="InterPro" id="IPR050465">
    <property type="entry name" value="UPF0194_transport"/>
</dbReference>
<evidence type="ECO:0000256" key="1">
    <source>
        <dbReference type="ARBA" id="ARBA00004196"/>
    </source>
</evidence>
<dbReference type="AlphaFoldDB" id="L0DDH7"/>